<dbReference type="GO" id="GO:0033573">
    <property type="term" value="C:high-affinity iron permease complex"/>
    <property type="evidence" value="ECO:0007669"/>
    <property type="project" value="InterPro"/>
</dbReference>
<evidence type="ECO:0000256" key="2">
    <source>
        <dbReference type="ARBA" id="ARBA00008333"/>
    </source>
</evidence>
<keyword evidence="3" id="KW-0408">Iron</keyword>
<evidence type="ECO:0000256" key="7">
    <source>
        <dbReference type="SAM" id="Phobius"/>
    </source>
</evidence>
<protein>
    <submittedName>
        <fullName evidence="8">High-affinity iron permease</fullName>
    </submittedName>
</protein>
<dbReference type="PANTHER" id="PTHR31632:SF2">
    <property type="entry name" value="PLASMA MEMBRANE IRON PERMEASE"/>
    <property type="match status" value="1"/>
</dbReference>
<name>A0AAD5T6F7_9FUNG</name>
<accession>A0AAD5T6F7</accession>
<dbReference type="GO" id="GO:0015093">
    <property type="term" value="F:ferrous iron transmembrane transporter activity"/>
    <property type="evidence" value="ECO:0007669"/>
    <property type="project" value="TreeGrafter"/>
</dbReference>
<comment type="subcellular location">
    <subcellularLocation>
        <location evidence="1">Membrane</location>
        <topology evidence="1">Multi-pass membrane protein</topology>
    </subcellularLocation>
</comment>
<comment type="similarity">
    <text evidence="2">Belongs to the oxidase-dependent Fe transporter (OFeT) (TC 9.A.10.1) family.</text>
</comment>
<comment type="caution">
    <text evidence="8">The sequence shown here is derived from an EMBL/GenBank/DDBJ whole genome shotgun (WGS) entry which is preliminary data.</text>
</comment>
<keyword evidence="6 7" id="KW-0472">Membrane</keyword>
<dbReference type="EMBL" id="JADGJH010000205">
    <property type="protein sequence ID" value="KAJ3133819.1"/>
    <property type="molecule type" value="Genomic_DNA"/>
</dbReference>
<organism evidence="8 9">
    <name type="scientific">Physocladia obscura</name>
    <dbReference type="NCBI Taxonomy" id="109957"/>
    <lineage>
        <taxon>Eukaryota</taxon>
        <taxon>Fungi</taxon>
        <taxon>Fungi incertae sedis</taxon>
        <taxon>Chytridiomycota</taxon>
        <taxon>Chytridiomycota incertae sedis</taxon>
        <taxon>Chytridiomycetes</taxon>
        <taxon>Chytridiales</taxon>
        <taxon>Chytriomycetaceae</taxon>
        <taxon>Physocladia</taxon>
    </lineage>
</organism>
<dbReference type="AlphaFoldDB" id="A0AAD5T6F7"/>
<keyword evidence="5 7" id="KW-1133">Transmembrane helix</keyword>
<dbReference type="Pfam" id="PF03239">
    <property type="entry name" value="FTR1"/>
    <property type="match status" value="1"/>
</dbReference>
<feature type="transmembrane region" description="Helical" evidence="7">
    <location>
        <begin position="149"/>
        <end position="170"/>
    </location>
</feature>
<keyword evidence="3" id="KW-0813">Transport</keyword>
<gene>
    <name evidence="8" type="primary">FTR1_1</name>
    <name evidence="8" type="ORF">HK100_004032</name>
</gene>
<sequence length="239" mass="26996">MRRRLTTVIWIGTGVGLLASMAVGGAFLGVWFTYANNLWNQTESLWEAIFSLIACVLLTAMAFAFLKSDELTAKWHRKLHKSLADQGISGTDTLVQQQDFAVSDTEIVEIVALTTPMLADENINPKKEIANIDEKSENEIRTDRRAIQVFFWIPFVTVLREGLEGIVFLGGVRGWQFFNAVLGWSNNATYASVTCYAVYWCFISGVLVAMKLLDRRRRRLGKEKVGFKKMVKSLFIKAK</sequence>
<feature type="transmembrane region" description="Helical" evidence="7">
    <location>
        <begin position="44"/>
        <end position="66"/>
    </location>
</feature>
<feature type="transmembrane region" description="Helical" evidence="7">
    <location>
        <begin position="190"/>
        <end position="213"/>
    </location>
</feature>
<dbReference type="PANTHER" id="PTHR31632">
    <property type="entry name" value="IRON TRANSPORTER FTH1"/>
    <property type="match status" value="1"/>
</dbReference>
<evidence type="ECO:0000256" key="5">
    <source>
        <dbReference type="ARBA" id="ARBA00022989"/>
    </source>
</evidence>
<evidence type="ECO:0000256" key="6">
    <source>
        <dbReference type="ARBA" id="ARBA00023136"/>
    </source>
</evidence>
<reference evidence="8" key="1">
    <citation type="submission" date="2020-05" db="EMBL/GenBank/DDBJ databases">
        <title>Phylogenomic resolution of chytrid fungi.</title>
        <authorList>
            <person name="Stajich J.E."/>
            <person name="Amses K."/>
            <person name="Simmons R."/>
            <person name="Seto K."/>
            <person name="Myers J."/>
            <person name="Bonds A."/>
            <person name="Quandt C.A."/>
            <person name="Barry K."/>
            <person name="Liu P."/>
            <person name="Grigoriev I."/>
            <person name="Longcore J.E."/>
            <person name="James T.Y."/>
        </authorList>
    </citation>
    <scope>NUCLEOTIDE SEQUENCE</scope>
    <source>
        <strain evidence="8">JEL0513</strain>
    </source>
</reference>
<dbReference type="SUPFAM" id="SSF103473">
    <property type="entry name" value="MFS general substrate transporter"/>
    <property type="match status" value="1"/>
</dbReference>
<keyword evidence="4 7" id="KW-0812">Transmembrane</keyword>
<keyword evidence="3" id="KW-0410">Iron transport</keyword>
<evidence type="ECO:0000313" key="8">
    <source>
        <dbReference type="EMBL" id="KAJ3133819.1"/>
    </source>
</evidence>
<evidence type="ECO:0000313" key="9">
    <source>
        <dbReference type="Proteomes" id="UP001211907"/>
    </source>
</evidence>
<dbReference type="InterPro" id="IPR036259">
    <property type="entry name" value="MFS_trans_sf"/>
</dbReference>
<proteinExistence type="inferred from homology"/>
<dbReference type="Proteomes" id="UP001211907">
    <property type="component" value="Unassembled WGS sequence"/>
</dbReference>
<dbReference type="InterPro" id="IPR004923">
    <property type="entry name" value="FTR1/Fip1/EfeU"/>
</dbReference>
<keyword evidence="3" id="KW-0406">Ion transport</keyword>
<feature type="transmembrane region" description="Helical" evidence="7">
    <location>
        <begin position="7"/>
        <end position="32"/>
    </location>
</feature>
<evidence type="ECO:0000256" key="4">
    <source>
        <dbReference type="ARBA" id="ARBA00022692"/>
    </source>
</evidence>
<evidence type="ECO:0000256" key="1">
    <source>
        <dbReference type="ARBA" id="ARBA00004141"/>
    </source>
</evidence>
<keyword evidence="9" id="KW-1185">Reference proteome</keyword>
<evidence type="ECO:0000256" key="3">
    <source>
        <dbReference type="ARBA" id="ARBA00022496"/>
    </source>
</evidence>